<gene>
    <name evidence="8" type="ORF">FOC4_g10012706</name>
</gene>
<dbReference type="InterPro" id="IPR051633">
    <property type="entry name" value="AceTr"/>
</dbReference>
<keyword evidence="9" id="KW-1185">Reference proteome</keyword>
<evidence type="ECO:0000256" key="3">
    <source>
        <dbReference type="ARBA" id="ARBA00022692"/>
    </source>
</evidence>
<dbReference type="EMBL" id="KB726554">
    <property type="protein sequence ID" value="EMT68293.1"/>
    <property type="molecule type" value="Genomic_DNA"/>
</dbReference>
<evidence type="ECO:0000256" key="4">
    <source>
        <dbReference type="ARBA" id="ARBA00022989"/>
    </source>
</evidence>
<evidence type="ECO:0000313" key="9">
    <source>
        <dbReference type="Proteomes" id="UP000016929"/>
    </source>
</evidence>
<evidence type="ECO:0000256" key="2">
    <source>
        <dbReference type="ARBA" id="ARBA00005587"/>
    </source>
</evidence>
<dbReference type="PANTHER" id="PTHR31123:SF1">
    <property type="entry name" value="ACCUMULATION OF DYADS PROTEIN 2-RELATED"/>
    <property type="match status" value="1"/>
</dbReference>
<accession>N1RNT5</accession>
<sequence>MSSGTPPSHGATTPTQYTDKEEGHYHCNHPNHYYEERNRNVQKPHQSMVSQVYNPSFFKVANPGPLGLISFALTTFVLGLYQCGAGLPGSNPFGGVGPDQAIFGLAVFFGGIAQLFAGLMEFRVGNTFGTTVHCSYGAFWLAFAMFFVPDLGIKDAYKGDDRAYSFALGIFLILWCFLTLIFFVAALKTNIAILIVLGFLFLAFLFLSLAQFLQTTHPTAAIRINKTGGAFSCICAFAAFYAGAAGIMTEDTTWVRFPLGEIDVQSPTPRFGVNGKIMFVTYGEDPSRGQPDIRYLGTAVPVSVSQ</sequence>
<evidence type="ECO:0000256" key="6">
    <source>
        <dbReference type="SAM" id="MobiDB-lite"/>
    </source>
</evidence>
<name>N1RNT5_FUSC4</name>
<feature type="transmembrane region" description="Helical" evidence="7">
    <location>
        <begin position="191"/>
        <end position="209"/>
    </location>
</feature>
<dbReference type="Pfam" id="PF01184">
    <property type="entry name" value="Gpr1_Fun34_YaaH"/>
    <property type="match status" value="1"/>
</dbReference>
<dbReference type="HOGENOM" id="CLU_051062_1_1_1"/>
<dbReference type="InterPro" id="IPR000791">
    <property type="entry name" value="Gpr1/Fun34/SatP-like"/>
</dbReference>
<reference evidence="9" key="1">
    <citation type="submission" date="2012-09" db="EMBL/GenBank/DDBJ databases">
        <title>Genome sequencing and comparative transcriptomics of race 1 and race 4 of banana pathogen: Fusarium oxysporum f. sp. cubense.</title>
        <authorList>
            <person name="Fang X."/>
            <person name="Huang J."/>
        </authorList>
    </citation>
    <scope>NUCLEOTIDE SEQUENCE [LARGE SCALE GENOMIC DNA]</scope>
    <source>
        <strain evidence="9">race 4</strain>
    </source>
</reference>
<dbReference type="Proteomes" id="UP000016929">
    <property type="component" value="Unassembled WGS sequence"/>
</dbReference>
<dbReference type="AlphaFoldDB" id="N1RNT5"/>
<comment type="subcellular location">
    <subcellularLocation>
        <location evidence="1">Membrane</location>
        <topology evidence="1">Multi-pass membrane protein</topology>
    </subcellularLocation>
</comment>
<feature type="transmembrane region" description="Helical" evidence="7">
    <location>
        <begin position="163"/>
        <end position="184"/>
    </location>
</feature>
<evidence type="ECO:0000313" key="8">
    <source>
        <dbReference type="EMBL" id="EMT68293.1"/>
    </source>
</evidence>
<keyword evidence="5 7" id="KW-0472">Membrane</keyword>
<evidence type="ECO:0000256" key="7">
    <source>
        <dbReference type="SAM" id="Phobius"/>
    </source>
</evidence>
<evidence type="ECO:0000256" key="5">
    <source>
        <dbReference type="ARBA" id="ARBA00023136"/>
    </source>
</evidence>
<feature type="transmembrane region" description="Helical" evidence="7">
    <location>
        <begin position="101"/>
        <end position="120"/>
    </location>
</feature>
<keyword evidence="4 7" id="KW-1133">Transmembrane helix</keyword>
<proteinExistence type="inferred from homology"/>
<dbReference type="NCBIfam" id="NF038013">
    <property type="entry name" value="AceTr_1"/>
    <property type="match status" value="1"/>
</dbReference>
<dbReference type="GO" id="GO:0015123">
    <property type="term" value="F:acetate transmembrane transporter activity"/>
    <property type="evidence" value="ECO:0007669"/>
    <property type="project" value="TreeGrafter"/>
</dbReference>
<dbReference type="PANTHER" id="PTHR31123">
    <property type="entry name" value="ACCUMULATION OF DYADS PROTEIN 2-RELATED"/>
    <property type="match status" value="1"/>
</dbReference>
<organism evidence="8 9">
    <name type="scientific">Fusarium oxysporum f. sp. cubense (strain race 4)</name>
    <name type="common">Panama disease fungus</name>
    <dbReference type="NCBI Taxonomy" id="2502994"/>
    <lineage>
        <taxon>Eukaryota</taxon>
        <taxon>Fungi</taxon>
        <taxon>Dikarya</taxon>
        <taxon>Ascomycota</taxon>
        <taxon>Pezizomycotina</taxon>
        <taxon>Sordariomycetes</taxon>
        <taxon>Hypocreomycetidae</taxon>
        <taxon>Hypocreales</taxon>
        <taxon>Nectriaceae</taxon>
        <taxon>Fusarium</taxon>
        <taxon>Fusarium oxysporum species complex</taxon>
    </lineage>
</organism>
<feature type="region of interest" description="Disordered" evidence="6">
    <location>
        <begin position="1"/>
        <end position="31"/>
    </location>
</feature>
<keyword evidence="3 7" id="KW-0812">Transmembrane</keyword>
<dbReference type="OrthoDB" id="3648309at2759"/>
<feature type="transmembrane region" description="Helical" evidence="7">
    <location>
        <begin position="229"/>
        <end position="248"/>
    </location>
</feature>
<dbReference type="GO" id="GO:0005886">
    <property type="term" value="C:plasma membrane"/>
    <property type="evidence" value="ECO:0007669"/>
    <property type="project" value="TreeGrafter"/>
</dbReference>
<comment type="similarity">
    <text evidence="2">Belongs to the acetate uptake transporter (AceTr) (TC 2.A.96) family.</text>
</comment>
<protein>
    <submittedName>
        <fullName evidence="8">Ammonia transport outward protein 2</fullName>
    </submittedName>
</protein>
<dbReference type="STRING" id="1229665.N1RNT5"/>
<feature type="transmembrane region" description="Helical" evidence="7">
    <location>
        <begin position="60"/>
        <end position="81"/>
    </location>
</feature>
<evidence type="ECO:0000256" key="1">
    <source>
        <dbReference type="ARBA" id="ARBA00004141"/>
    </source>
</evidence>
<feature type="compositionally biased region" description="Polar residues" evidence="6">
    <location>
        <begin position="1"/>
        <end position="17"/>
    </location>
</feature>
<reference evidence="9" key="2">
    <citation type="journal article" date="2014" name="PLoS ONE">
        <title>Genome and Transcriptome Analysis of the Fungal Pathogen Fusarium oxysporum f. sp. cubense Causing Banana Vascular Wilt Disease.</title>
        <authorList>
            <person name="Guo L."/>
            <person name="Han L."/>
            <person name="Yang L."/>
            <person name="Zeng H."/>
            <person name="Fan D."/>
            <person name="Zhu Y."/>
            <person name="Feng Y."/>
            <person name="Wang G."/>
            <person name="Peng C."/>
            <person name="Jiang X."/>
            <person name="Zhou D."/>
            <person name="Ni P."/>
            <person name="Liang C."/>
            <person name="Liu L."/>
            <person name="Wang J."/>
            <person name="Mao C."/>
            <person name="Fang X."/>
            <person name="Peng M."/>
            <person name="Huang J."/>
        </authorList>
    </citation>
    <scope>NUCLEOTIDE SEQUENCE [LARGE SCALE GENOMIC DNA]</scope>
    <source>
        <strain evidence="9">race 4</strain>
    </source>
</reference>
<feature type="transmembrane region" description="Helical" evidence="7">
    <location>
        <begin position="127"/>
        <end position="148"/>
    </location>
</feature>